<reference evidence="3" key="1">
    <citation type="submission" date="2022-11" db="EMBL/GenBank/DDBJ databases">
        <authorList>
            <person name="Petersen C."/>
        </authorList>
    </citation>
    <scope>NUCLEOTIDE SEQUENCE</scope>
    <source>
        <strain evidence="3">IBT 30761</strain>
    </source>
</reference>
<evidence type="ECO:0000313" key="4">
    <source>
        <dbReference type="Proteomes" id="UP001149074"/>
    </source>
</evidence>
<gene>
    <name evidence="3" type="ORF">N7532_002870</name>
</gene>
<feature type="domain" description="Integrase core" evidence="2">
    <location>
        <begin position="283"/>
        <end position="468"/>
    </location>
</feature>
<feature type="domain" description="Clr5" evidence="1">
    <location>
        <begin position="117"/>
        <end position="165"/>
    </location>
</feature>
<dbReference type="OrthoDB" id="5392716at2759"/>
<dbReference type="Proteomes" id="UP001149074">
    <property type="component" value="Unassembled WGS sequence"/>
</dbReference>
<proteinExistence type="predicted"/>
<evidence type="ECO:0000313" key="3">
    <source>
        <dbReference type="EMBL" id="KAJ5110225.1"/>
    </source>
</evidence>
<reference evidence="3" key="2">
    <citation type="journal article" date="2023" name="IMA Fungus">
        <title>Comparative genomic study of the Penicillium genus elucidates a diverse pangenome and 15 lateral gene transfer events.</title>
        <authorList>
            <person name="Petersen C."/>
            <person name="Sorensen T."/>
            <person name="Nielsen M.R."/>
            <person name="Sondergaard T.E."/>
            <person name="Sorensen J.L."/>
            <person name="Fitzpatrick D.A."/>
            <person name="Frisvad J.C."/>
            <person name="Nielsen K.L."/>
        </authorList>
    </citation>
    <scope>NUCLEOTIDE SEQUENCE</scope>
    <source>
        <strain evidence="3">IBT 30761</strain>
    </source>
</reference>
<accession>A0A9W9G245</accession>
<organism evidence="3 4">
    <name type="scientific">Penicillium argentinense</name>
    <dbReference type="NCBI Taxonomy" id="1131581"/>
    <lineage>
        <taxon>Eukaryota</taxon>
        <taxon>Fungi</taxon>
        <taxon>Dikarya</taxon>
        <taxon>Ascomycota</taxon>
        <taxon>Pezizomycotina</taxon>
        <taxon>Eurotiomycetes</taxon>
        <taxon>Eurotiomycetidae</taxon>
        <taxon>Eurotiales</taxon>
        <taxon>Aspergillaceae</taxon>
        <taxon>Penicillium</taxon>
    </lineage>
</organism>
<dbReference type="RefSeq" id="XP_056478336.1">
    <property type="nucleotide sequence ID" value="XM_056615364.1"/>
</dbReference>
<dbReference type="AlphaFoldDB" id="A0A9W9G245"/>
<protein>
    <recommendedName>
        <fullName evidence="5">Integrase catalytic domain-containing protein</fullName>
    </recommendedName>
</protein>
<dbReference type="PANTHER" id="PTHR46791:SF5">
    <property type="entry name" value="CLR5 DOMAIN-CONTAINING PROTEIN-RELATED"/>
    <property type="match status" value="1"/>
</dbReference>
<dbReference type="EMBL" id="JAPQKI010000003">
    <property type="protein sequence ID" value="KAJ5110225.1"/>
    <property type="molecule type" value="Genomic_DNA"/>
</dbReference>
<name>A0A9W9G245_9EURO</name>
<evidence type="ECO:0000259" key="1">
    <source>
        <dbReference type="Pfam" id="PF14420"/>
    </source>
</evidence>
<dbReference type="GeneID" id="81354343"/>
<dbReference type="Pfam" id="PF24764">
    <property type="entry name" value="rva_4"/>
    <property type="match status" value="1"/>
</dbReference>
<dbReference type="PANTHER" id="PTHR46791">
    <property type="entry name" value="EXPRESSED PROTEIN"/>
    <property type="match status" value="1"/>
</dbReference>
<evidence type="ECO:0000259" key="2">
    <source>
        <dbReference type="Pfam" id="PF24764"/>
    </source>
</evidence>
<dbReference type="Pfam" id="PF14420">
    <property type="entry name" value="Clr5"/>
    <property type="match status" value="1"/>
</dbReference>
<dbReference type="InterPro" id="IPR058913">
    <property type="entry name" value="Integrase_dom_put"/>
</dbReference>
<keyword evidence="4" id="KW-1185">Reference proteome</keyword>
<comment type="caution">
    <text evidence="3">The sequence shown here is derived from an EMBL/GenBank/DDBJ whole genome shotgun (WGS) entry which is preliminary data.</text>
</comment>
<evidence type="ECO:0008006" key="5">
    <source>
        <dbReference type="Google" id="ProtNLM"/>
    </source>
</evidence>
<sequence>MSLYLVCQIAHSDCGSHPCNLADLRGQTSSHGVHIDCELLPDALDALDIGLAPECPVGINLASDLGNFLAKTLQLIPHCVDFLLEGREFLLERLIDVGLFAEFLMRPDMPFGRPRLDVEPYKDQITMLLAQKIPISNILDILHEYYGLKMSPRTFKRRTRAWGIQQRAPNGITNNRALQMRVETLICEGNLSSKEILQVLSLDETPISTDTLRRIRSLLGIRLRIDDQDDQEQQEDEILEILVDQQAIGLVEGYGKGHLWAHLRRHGHVFARDRIFDRSRGAYRCPGPNFVWHIDGYMKLELFGIEIYAAVDGYSRYVTWFYVGISTRTGFSVLHQYLNTISTTGFQPRAIRSDYGTETMLIADAHYALRKAGAEAVDGHPELQFTDCFWYGRSTQNQRIESWWGQLTSSTNFVWRELFSWLQERGYYEASKIDKVALLAVYMPSIKDTCAEFVLTWNSHRIRKQKGRPYSVPGKPWLNYYYPGRDEEDIKDYRHHIDPTKLDAIKTDVGSWDTDVYLPTETIHWCRTQLLGMGFDPEKPPARDHGTHPYVNTYLRLRELAVDHTEGGLFPVLSLCEKPTMPPNWAQD</sequence>
<dbReference type="InterPro" id="IPR025676">
    <property type="entry name" value="Clr5_dom"/>
</dbReference>